<accession>A0A974HBK7</accession>
<evidence type="ECO:0000313" key="3">
    <source>
        <dbReference type="Proteomes" id="UP000694892"/>
    </source>
</evidence>
<evidence type="ECO:0000256" key="1">
    <source>
        <dbReference type="SAM" id="MobiDB-lite"/>
    </source>
</evidence>
<dbReference type="Proteomes" id="UP000694892">
    <property type="component" value="Chromosome 7L"/>
</dbReference>
<reference evidence="3" key="1">
    <citation type="journal article" date="2016" name="Nature">
        <title>Genome evolution in the allotetraploid frog Xenopus laevis.</title>
        <authorList>
            <person name="Session A.M."/>
            <person name="Uno Y."/>
            <person name="Kwon T."/>
            <person name="Chapman J.A."/>
            <person name="Toyoda A."/>
            <person name="Takahashi S."/>
            <person name="Fukui A."/>
            <person name="Hikosaka A."/>
            <person name="Suzuki A."/>
            <person name="Kondo M."/>
            <person name="van Heeringen S.J."/>
            <person name="Quigley I."/>
            <person name="Heinz S."/>
            <person name="Ogino H."/>
            <person name="Ochi H."/>
            <person name="Hellsten U."/>
            <person name="Lyons J.B."/>
            <person name="Simakov O."/>
            <person name="Putnam N."/>
            <person name="Stites J."/>
            <person name="Kuroki Y."/>
            <person name="Tanaka T."/>
            <person name="Michiue T."/>
            <person name="Watanabe M."/>
            <person name="Bogdanovic O."/>
            <person name="Lister R."/>
            <person name="Georgiou G."/>
            <person name="Paranjpe S.S."/>
            <person name="van Kruijsbergen I."/>
            <person name="Shu S."/>
            <person name="Carlson J."/>
            <person name="Kinoshita T."/>
            <person name="Ohta Y."/>
            <person name="Mawaribuchi S."/>
            <person name="Jenkins J."/>
            <person name="Grimwood J."/>
            <person name="Schmutz J."/>
            <person name="Mitros T."/>
            <person name="Mozaffari S.V."/>
            <person name="Suzuki Y."/>
            <person name="Haramoto Y."/>
            <person name="Yamamoto T.S."/>
            <person name="Takagi C."/>
            <person name="Heald R."/>
            <person name="Miller K."/>
            <person name="Haudenschild C."/>
            <person name="Kitzman J."/>
            <person name="Nakayama T."/>
            <person name="Izutsu Y."/>
            <person name="Robert J."/>
            <person name="Fortriede J."/>
            <person name="Burns K."/>
            <person name="Lotay V."/>
            <person name="Karimi K."/>
            <person name="Yasuoka Y."/>
            <person name="Dichmann D.S."/>
            <person name="Flajnik M.F."/>
            <person name="Houston D.W."/>
            <person name="Shendure J."/>
            <person name="DuPasquier L."/>
            <person name="Vize P.D."/>
            <person name="Zorn A.M."/>
            <person name="Ito M."/>
            <person name="Marcotte E.M."/>
            <person name="Wallingford J.B."/>
            <person name="Ito Y."/>
            <person name="Asashima M."/>
            <person name="Ueno N."/>
            <person name="Matsuda Y."/>
            <person name="Veenstra G.J."/>
            <person name="Fujiyama A."/>
            <person name="Harland R.M."/>
            <person name="Taira M."/>
            <person name="Rokhsar D.S."/>
        </authorList>
    </citation>
    <scope>NUCLEOTIDE SEQUENCE [LARGE SCALE GENOMIC DNA]</scope>
    <source>
        <strain evidence="3">J</strain>
    </source>
</reference>
<dbReference type="AlphaFoldDB" id="A0A974HBK7"/>
<dbReference type="OMA" id="CVISDPC"/>
<gene>
    <name evidence="2" type="ORF">XELAEV_18034950mg</name>
</gene>
<dbReference type="EMBL" id="CM004478">
    <property type="protein sequence ID" value="OCT71972.1"/>
    <property type="molecule type" value="Genomic_DNA"/>
</dbReference>
<evidence type="ECO:0000313" key="2">
    <source>
        <dbReference type="EMBL" id="OCT71972.1"/>
    </source>
</evidence>
<proteinExistence type="predicted"/>
<organism evidence="2 3">
    <name type="scientific">Xenopus laevis</name>
    <name type="common">African clawed frog</name>
    <dbReference type="NCBI Taxonomy" id="8355"/>
    <lineage>
        <taxon>Eukaryota</taxon>
        <taxon>Metazoa</taxon>
        <taxon>Chordata</taxon>
        <taxon>Craniata</taxon>
        <taxon>Vertebrata</taxon>
        <taxon>Euteleostomi</taxon>
        <taxon>Amphibia</taxon>
        <taxon>Batrachia</taxon>
        <taxon>Anura</taxon>
        <taxon>Pipoidea</taxon>
        <taxon>Pipidae</taxon>
        <taxon>Xenopodinae</taxon>
        <taxon>Xenopus</taxon>
        <taxon>Xenopus</taxon>
    </lineage>
</organism>
<feature type="compositionally biased region" description="Low complexity" evidence="1">
    <location>
        <begin position="52"/>
        <end position="62"/>
    </location>
</feature>
<name>A0A974HBK7_XENLA</name>
<sequence>MSAKGGSHQSKDPCVPVQPTPCVEVPTCQDPCVISDPCQTQSHGPGAQVTYSGGCQTQSQGHQQHHGGGSAKK</sequence>
<feature type="region of interest" description="Disordered" evidence="1">
    <location>
        <begin position="37"/>
        <end position="73"/>
    </location>
</feature>
<protein>
    <submittedName>
        <fullName evidence="2">Uncharacterized protein</fullName>
    </submittedName>
</protein>